<dbReference type="EMBL" id="JAIXMP010000030">
    <property type="protein sequence ID" value="KAI9251364.1"/>
    <property type="molecule type" value="Genomic_DNA"/>
</dbReference>
<comment type="caution">
    <text evidence="1">The sequence shown here is derived from an EMBL/GenBank/DDBJ whole genome shotgun (WGS) entry which is preliminary data.</text>
</comment>
<gene>
    <name evidence="1" type="ORF">BDA99DRAFT_608069</name>
</gene>
<proteinExistence type="predicted"/>
<accession>A0AAD5JRM5</accession>
<protein>
    <submittedName>
        <fullName evidence="1">Uncharacterized protein</fullName>
    </submittedName>
</protein>
<organism evidence="1 2">
    <name type="scientific">Phascolomyces articulosus</name>
    <dbReference type="NCBI Taxonomy" id="60185"/>
    <lineage>
        <taxon>Eukaryota</taxon>
        <taxon>Fungi</taxon>
        <taxon>Fungi incertae sedis</taxon>
        <taxon>Mucoromycota</taxon>
        <taxon>Mucoromycotina</taxon>
        <taxon>Mucoromycetes</taxon>
        <taxon>Mucorales</taxon>
        <taxon>Lichtheimiaceae</taxon>
        <taxon>Phascolomyces</taxon>
    </lineage>
</organism>
<reference evidence="1" key="2">
    <citation type="submission" date="2023-02" db="EMBL/GenBank/DDBJ databases">
        <authorList>
            <consortium name="DOE Joint Genome Institute"/>
            <person name="Mondo S.J."/>
            <person name="Chang Y."/>
            <person name="Wang Y."/>
            <person name="Ahrendt S."/>
            <person name="Andreopoulos W."/>
            <person name="Barry K."/>
            <person name="Beard J."/>
            <person name="Benny G.L."/>
            <person name="Blankenship S."/>
            <person name="Bonito G."/>
            <person name="Cuomo C."/>
            <person name="Desiro A."/>
            <person name="Gervers K.A."/>
            <person name="Hundley H."/>
            <person name="Kuo A."/>
            <person name="LaButti K."/>
            <person name="Lang B.F."/>
            <person name="Lipzen A."/>
            <person name="O'Donnell K."/>
            <person name="Pangilinan J."/>
            <person name="Reynolds N."/>
            <person name="Sandor L."/>
            <person name="Smith M.W."/>
            <person name="Tsang A."/>
            <person name="Grigoriev I.V."/>
            <person name="Stajich J.E."/>
            <person name="Spatafora J.W."/>
        </authorList>
    </citation>
    <scope>NUCLEOTIDE SEQUENCE</scope>
    <source>
        <strain evidence="1">RSA 2281</strain>
    </source>
</reference>
<reference evidence="1" key="1">
    <citation type="journal article" date="2022" name="IScience">
        <title>Evolution of zygomycete secretomes and the origins of terrestrial fungal ecologies.</title>
        <authorList>
            <person name="Chang Y."/>
            <person name="Wang Y."/>
            <person name="Mondo S."/>
            <person name="Ahrendt S."/>
            <person name="Andreopoulos W."/>
            <person name="Barry K."/>
            <person name="Beard J."/>
            <person name="Benny G.L."/>
            <person name="Blankenship S."/>
            <person name="Bonito G."/>
            <person name="Cuomo C."/>
            <person name="Desiro A."/>
            <person name="Gervers K.A."/>
            <person name="Hundley H."/>
            <person name="Kuo A."/>
            <person name="LaButti K."/>
            <person name="Lang B.F."/>
            <person name="Lipzen A."/>
            <person name="O'Donnell K."/>
            <person name="Pangilinan J."/>
            <person name="Reynolds N."/>
            <person name="Sandor L."/>
            <person name="Smith M.E."/>
            <person name="Tsang A."/>
            <person name="Grigoriev I.V."/>
            <person name="Stajich J.E."/>
            <person name="Spatafora J.W."/>
        </authorList>
    </citation>
    <scope>NUCLEOTIDE SEQUENCE</scope>
    <source>
        <strain evidence="1">RSA 2281</strain>
    </source>
</reference>
<keyword evidence="2" id="KW-1185">Reference proteome</keyword>
<dbReference type="AlphaFoldDB" id="A0AAD5JRM5"/>
<evidence type="ECO:0000313" key="2">
    <source>
        <dbReference type="Proteomes" id="UP001209540"/>
    </source>
</evidence>
<sequence>METGDRKRKIETILEEGIKEGLKRIKVEDDKIDIFYRNELREYLLFDFQDLLQCPEEAAQEIIKCLGKKRIVSIHYVLTMMIKDEVIHYATSNNILLMVKITTTEIRQQAMFRGVRASKYNTYNDNDNLLKNKDKTLKKPQDIWSTIFNSPYSSSDNSR</sequence>
<evidence type="ECO:0000313" key="1">
    <source>
        <dbReference type="EMBL" id="KAI9251364.1"/>
    </source>
</evidence>
<name>A0AAD5JRM5_9FUNG</name>
<dbReference type="Proteomes" id="UP001209540">
    <property type="component" value="Unassembled WGS sequence"/>
</dbReference>